<protein>
    <submittedName>
        <fullName evidence="2">Iron transporter FeoA</fullName>
    </submittedName>
</protein>
<dbReference type="InterPro" id="IPR052713">
    <property type="entry name" value="FeoA"/>
</dbReference>
<dbReference type="RefSeq" id="WP_228856341.1">
    <property type="nucleotide sequence ID" value="NZ_AP024086.1"/>
</dbReference>
<accession>A0A8D5FM35</accession>
<dbReference type="KEGG" id="dbk:DGMP_08730"/>
<gene>
    <name evidence="2" type="ORF">DGMP_08730</name>
</gene>
<dbReference type="SMART" id="SM00899">
    <property type="entry name" value="FeoA"/>
    <property type="match status" value="1"/>
</dbReference>
<dbReference type="GO" id="GO:0046914">
    <property type="term" value="F:transition metal ion binding"/>
    <property type="evidence" value="ECO:0007669"/>
    <property type="project" value="InterPro"/>
</dbReference>
<organism evidence="2 3">
    <name type="scientific">Desulfomarina profundi</name>
    <dbReference type="NCBI Taxonomy" id="2772557"/>
    <lineage>
        <taxon>Bacteria</taxon>
        <taxon>Pseudomonadati</taxon>
        <taxon>Thermodesulfobacteriota</taxon>
        <taxon>Desulfobulbia</taxon>
        <taxon>Desulfobulbales</taxon>
        <taxon>Desulfobulbaceae</taxon>
        <taxon>Desulfomarina</taxon>
    </lineage>
</organism>
<evidence type="ECO:0000313" key="2">
    <source>
        <dbReference type="EMBL" id="BCL60180.1"/>
    </source>
</evidence>
<name>A0A8D5FM35_9BACT</name>
<dbReference type="PANTHER" id="PTHR42954">
    <property type="entry name" value="FE(2+) TRANSPORT PROTEIN A"/>
    <property type="match status" value="1"/>
</dbReference>
<dbReference type="InterPro" id="IPR007167">
    <property type="entry name" value="Fe-transptr_FeoA-like"/>
</dbReference>
<dbReference type="Proteomes" id="UP000826725">
    <property type="component" value="Chromosome"/>
</dbReference>
<sequence length="80" mass="8872">MHTVILRNMKKNQSGIIKAITVTGELGRRLREMGLTPGTEISVCGRAPLKDPVAIRVLNSILTLRNNEAEYIQVEVDQNS</sequence>
<dbReference type="Pfam" id="PF04023">
    <property type="entry name" value="FeoA"/>
    <property type="match status" value="1"/>
</dbReference>
<reference evidence="2" key="1">
    <citation type="submission" date="2020-09" db="EMBL/GenBank/DDBJ databases">
        <title>Desulfogranum mesoprofundum gen. nov., sp. nov., a novel mesophilic, sulfate-reducing chemolithoautotroph isolated from a deep-sea hydrothermal vent chimney in the Suiyo Seamount.</title>
        <authorList>
            <person name="Hashimoto Y."/>
            <person name="Nakagawa S."/>
        </authorList>
    </citation>
    <scope>NUCLEOTIDE SEQUENCE</scope>
    <source>
        <strain evidence="2">KT2</strain>
    </source>
</reference>
<dbReference type="EMBL" id="AP024086">
    <property type="protein sequence ID" value="BCL60180.1"/>
    <property type="molecule type" value="Genomic_DNA"/>
</dbReference>
<dbReference type="PANTHER" id="PTHR42954:SF2">
    <property type="entry name" value="FE(2+) TRANSPORT PROTEIN A"/>
    <property type="match status" value="1"/>
</dbReference>
<evidence type="ECO:0000313" key="3">
    <source>
        <dbReference type="Proteomes" id="UP000826725"/>
    </source>
</evidence>
<proteinExistence type="predicted"/>
<evidence type="ECO:0000259" key="1">
    <source>
        <dbReference type="SMART" id="SM00899"/>
    </source>
</evidence>
<feature type="domain" description="Ferrous iron transporter FeoA-like" evidence="1">
    <location>
        <begin position="4"/>
        <end position="76"/>
    </location>
</feature>
<dbReference type="AlphaFoldDB" id="A0A8D5FM35"/>
<keyword evidence="3" id="KW-1185">Reference proteome</keyword>